<reference evidence="4 5" key="1">
    <citation type="submission" date="2019-10" db="EMBL/GenBank/DDBJ databases">
        <title>Isolation and characterization of Methanoculleus sp. Wushi-C6 from a hot spring well.</title>
        <authorList>
            <person name="Chen S.-C."/>
            <person name="Lan Z.-H."/>
            <person name="You Y.-T."/>
            <person name="Lai M.-C."/>
        </authorList>
    </citation>
    <scope>NUCLEOTIDE SEQUENCE [LARGE SCALE GENOMIC DNA]</scope>
    <source>
        <strain evidence="4 5">Wushi-C6</strain>
    </source>
</reference>
<evidence type="ECO:0000313" key="4">
    <source>
        <dbReference type="EMBL" id="MDV2481947.1"/>
    </source>
</evidence>
<evidence type="ECO:0000259" key="3">
    <source>
        <dbReference type="Pfam" id="PF09394"/>
    </source>
</evidence>
<organism evidence="4 5">
    <name type="scientific">Methanoculleus caldifontis</name>
    <dbReference type="NCBI Taxonomy" id="2651577"/>
    <lineage>
        <taxon>Archaea</taxon>
        <taxon>Methanobacteriati</taxon>
        <taxon>Methanobacteriota</taxon>
        <taxon>Stenosarchaea group</taxon>
        <taxon>Methanomicrobia</taxon>
        <taxon>Methanomicrobiales</taxon>
        <taxon>Methanomicrobiaceae</taxon>
        <taxon>Methanoculleus</taxon>
    </lineage>
</organism>
<evidence type="ECO:0000313" key="5">
    <source>
        <dbReference type="Proteomes" id="UP001281203"/>
    </source>
</evidence>
<sequence>MHIFPHPGGKQVKDGSLYFVCIAIAMLMVGVSGAEVGEPVQVTTNGSDQGIAAIDGDRIVWVDERHNGSDIYLYDIAAGTETRITNGTGLPIWPEISGERIVWQDNRSGAPEIWLYDIAAGTEVRLTDEPGGQVMPAIDGDKVVWLDLRAGDAGGIYAMNLTDGTVARVSSGPVQGNPLIVSPDVSGGTVVWADESGGDYTVFVSRDDGEPVALGNGTVRQGFPAVSGDRVVWTEIGNGSASLVIHGLTTGKEERVAGGSPGFALYPDISGDLVIWQNFTGGIMDDIYLLDLAGGEIRQVTDDDAWQSFPRISGNRIAWMDNRSGDWDIWLLTLEEEAGAPYAFGTEQNGENVTVPVESEALVSLAENPSTGYSWNATASPGLTIAADRYEQNATPGTMVGVGGIRTWTLVPEHAGVFTFSAVYRRPWENVTGTEKRFDLTITAVGEQAE</sequence>
<dbReference type="InterPro" id="IPR036331">
    <property type="entry name" value="Chagasin-like_sf"/>
</dbReference>
<dbReference type="InterPro" id="IPR018990">
    <property type="entry name" value="Prot_inh_I42_chagasin"/>
</dbReference>
<dbReference type="Gene3D" id="2.60.40.2020">
    <property type="match status" value="1"/>
</dbReference>
<dbReference type="SUPFAM" id="SSF141066">
    <property type="entry name" value="ICP-like"/>
    <property type="match status" value="1"/>
</dbReference>
<dbReference type="Gene3D" id="2.120.10.30">
    <property type="entry name" value="TolB, C-terminal domain"/>
    <property type="match status" value="2"/>
</dbReference>
<dbReference type="SUPFAM" id="SSF69304">
    <property type="entry name" value="Tricorn protease N-terminal domain"/>
    <property type="match status" value="2"/>
</dbReference>
<proteinExistence type="predicted"/>
<keyword evidence="5" id="KW-1185">Reference proteome</keyword>
<protein>
    <recommendedName>
        <fullName evidence="3">Proteinase inhibitor I42 chagasin domain-containing protein</fullName>
    </recommendedName>
</protein>
<comment type="caution">
    <text evidence="4">The sequence shown here is derived from an EMBL/GenBank/DDBJ whole genome shotgun (WGS) entry which is preliminary data.</text>
</comment>
<dbReference type="EMBL" id="WBKO01000001">
    <property type="protein sequence ID" value="MDV2481947.1"/>
    <property type="molecule type" value="Genomic_DNA"/>
</dbReference>
<evidence type="ECO:0000256" key="1">
    <source>
        <dbReference type="ARBA" id="ARBA00022690"/>
    </source>
</evidence>
<feature type="domain" description="Proteinase inhibitor I42 chagasin" evidence="3">
    <location>
        <begin position="355"/>
        <end position="442"/>
    </location>
</feature>
<dbReference type="PANTHER" id="PTHR36842:SF1">
    <property type="entry name" value="PROTEIN TOLB"/>
    <property type="match status" value="1"/>
</dbReference>
<dbReference type="InterPro" id="IPR027618">
    <property type="entry name" value="Beta_prop_Msarc"/>
</dbReference>
<dbReference type="Pfam" id="PF09394">
    <property type="entry name" value="Inhibitor_I42"/>
    <property type="match status" value="1"/>
</dbReference>
<dbReference type="Proteomes" id="UP001281203">
    <property type="component" value="Unassembled WGS sequence"/>
</dbReference>
<dbReference type="InterPro" id="IPR011042">
    <property type="entry name" value="6-blade_b-propeller_TolB-like"/>
</dbReference>
<gene>
    <name evidence="4" type="ORF">F8E02_07980</name>
</gene>
<dbReference type="NCBIfam" id="TIGR04275">
    <property type="entry name" value="beta_prop_Msarc"/>
    <property type="match status" value="4"/>
</dbReference>
<evidence type="ECO:0000256" key="2">
    <source>
        <dbReference type="ARBA" id="ARBA00022704"/>
    </source>
</evidence>
<accession>A0ABU3X1L2</accession>
<name>A0ABU3X1L2_9EURY</name>
<keyword evidence="2" id="KW-0789">Thiol protease inhibitor</keyword>
<dbReference type="PANTHER" id="PTHR36842">
    <property type="entry name" value="PROTEIN TOLB HOMOLOG"/>
    <property type="match status" value="1"/>
</dbReference>
<keyword evidence="1" id="KW-0646">Protease inhibitor</keyword>